<dbReference type="EMBL" id="CP060715">
    <property type="protein sequence ID" value="QNN60997.1"/>
    <property type="molecule type" value="Genomic_DNA"/>
</dbReference>
<feature type="transmembrane region" description="Helical" evidence="1">
    <location>
        <begin position="169"/>
        <end position="191"/>
    </location>
</feature>
<feature type="transmembrane region" description="Helical" evidence="1">
    <location>
        <begin position="134"/>
        <end position="157"/>
    </location>
</feature>
<dbReference type="Proteomes" id="UP000515928">
    <property type="component" value="Chromosome"/>
</dbReference>
<feature type="transmembrane region" description="Helical" evidence="1">
    <location>
        <begin position="20"/>
        <end position="40"/>
    </location>
</feature>
<keyword evidence="1" id="KW-0472">Membrane</keyword>
<protein>
    <submittedName>
        <fullName evidence="2">Uncharacterized protein</fullName>
    </submittedName>
</protein>
<accession>A0A7G9RZH2</accession>
<organism evidence="2 3">
    <name type="scientific">Erysipelothrix inopinata</name>
    <dbReference type="NCBI Taxonomy" id="225084"/>
    <lineage>
        <taxon>Bacteria</taxon>
        <taxon>Bacillati</taxon>
        <taxon>Bacillota</taxon>
        <taxon>Erysipelotrichia</taxon>
        <taxon>Erysipelotrichales</taxon>
        <taxon>Erysipelotrichaceae</taxon>
        <taxon>Erysipelothrix</taxon>
    </lineage>
</organism>
<evidence type="ECO:0000256" key="1">
    <source>
        <dbReference type="SAM" id="Phobius"/>
    </source>
</evidence>
<name>A0A7G9RZH2_9FIRM</name>
<feature type="transmembrane region" description="Helical" evidence="1">
    <location>
        <begin position="222"/>
        <end position="241"/>
    </location>
</feature>
<proteinExistence type="predicted"/>
<feature type="transmembrane region" description="Helical" evidence="1">
    <location>
        <begin position="97"/>
        <end position="122"/>
    </location>
</feature>
<dbReference type="KEGG" id="eio:H9L01_01090"/>
<gene>
    <name evidence="2" type="ORF">H9L01_01090</name>
</gene>
<keyword evidence="1" id="KW-0812">Transmembrane</keyword>
<keyword evidence="3" id="KW-1185">Reference proteome</keyword>
<dbReference type="AlphaFoldDB" id="A0A7G9RZH2"/>
<keyword evidence="1" id="KW-1133">Transmembrane helix</keyword>
<sequence length="248" mass="28025">MLNYFKAEFYRIFHKKSFYIFLASCSVLFIAATFIASGQIKSGLDYAQFMSFITQMIPIFIGIYTFGLIYGDELRSKSMQTAIGFGHTRFEIIINKLFVSFALLLISYIVMMIHVMVLPLFLGFSLSSEVTGMIAFQFFTPLLQTFIYFSIASIMAFYTQKATSAMLSFVLLATGTVNLIVSLILGQRFLIDMVGDLRPYLLTNIINQINAGFFNHNLSADLFIGPVLYLAVSIAVATLLFNRKELEF</sequence>
<reference evidence="2 3" key="1">
    <citation type="submission" date="2020-08" db="EMBL/GenBank/DDBJ databases">
        <title>Genome sequence of Erysipelothrix inopinata DSM 15511T.</title>
        <authorList>
            <person name="Hyun D.-W."/>
            <person name="Bae J.-W."/>
        </authorList>
    </citation>
    <scope>NUCLEOTIDE SEQUENCE [LARGE SCALE GENOMIC DNA]</scope>
    <source>
        <strain evidence="2 3">DSM 15511</strain>
    </source>
</reference>
<dbReference type="RefSeq" id="WP_187534115.1">
    <property type="nucleotide sequence ID" value="NZ_CBCSHU010000014.1"/>
</dbReference>
<feature type="transmembrane region" description="Helical" evidence="1">
    <location>
        <begin position="46"/>
        <end position="70"/>
    </location>
</feature>
<evidence type="ECO:0000313" key="2">
    <source>
        <dbReference type="EMBL" id="QNN60997.1"/>
    </source>
</evidence>
<evidence type="ECO:0000313" key="3">
    <source>
        <dbReference type="Proteomes" id="UP000515928"/>
    </source>
</evidence>